<keyword evidence="1" id="KW-0677">Repeat</keyword>
<feature type="transmembrane region" description="Helical" evidence="3">
    <location>
        <begin position="373"/>
        <end position="399"/>
    </location>
</feature>
<keyword evidence="3" id="KW-1133">Transmembrane helix</keyword>
<feature type="transmembrane region" description="Helical" evidence="3">
    <location>
        <begin position="227"/>
        <end position="247"/>
    </location>
</feature>
<evidence type="ECO:0000256" key="3">
    <source>
        <dbReference type="SAM" id="Phobius"/>
    </source>
</evidence>
<dbReference type="AlphaFoldDB" id="A0A2M8AWG2"/>
<protein>
    <recommendedName>
        <fullName evidence="6">Glycosyltransferase RgtA/B/C/D-like domain-containing protein</fullName>
    </recommendedName>
</protein>
<reference evidence="5" key="1">
    <citation type="submission" date="2017-09" db="EMBL/GenBank/DDBJ databases">
        <title>Depth-based differentiation of microbial function through sediment-hosted aquifers and enrichment of novel symbionts in the deep terrestrial subsurface.</title>
        <authorList>
            <person name="Probst A.J."/>
            <person name="Ladd B."/>
            <person name="Jarett J.K."/>
            <person name="Geller-Mcgrath D.E."/>
            <person name="Sieber C.M.K."/>
            <person name="Emerson J.B."/>
            <person name="Anantharaman K."/>
            <person name="Thomas B.C."/>
            <person name="Malmstrom R."/>
            <person name="Stieglmeier M."/>
            <person name="Klingl A."/>
            <person name="Woyke T."/>
            <person name="Ryan C.M."/>
            <person name="Banfield J.F."/>
        </authorList>
    </citation>
    <scope>NUCLEOTIDE SEQUENCE [LARGE SCALE GENOMIC DNA]</scope>
</reference>
<feature type="transmembrane region" description="Helical" evidence="3">
    <location>
        <begin position="100"/>
        <end position="120"/>
    </location>
</feature>
<feature type="transmembrane region" description="Helical" evidence="3">
    <location>
        <begin position="156"/>
        <end position="174"/>
    </location>
</feature>
<feature type="transmembrane region" description="Helical" evidence="3">
    <location>
        <begin position="132"/>
        <end position="150"/>
    </location>
</feature>
<evidence type="ECO:0000313" key="5">
    <source>
        <dbReference type="Proteomes" id="UP000231366"/>
    </source>
</evidence>
<dbReference type="PANTHER" id="PTHR44227:SF3">
    <property type="entry name" value="PROTEIN O-MANNOSYL-TRANSFERASE TMTC4"/>
    <property type="match status" value="1"/>
</dbReference>
<evidence type="ECO:0000313" key="4">
    <source>
        <dbReference type="EMBL" id="PJB30511.1"/>
    </source>
</evidence>
<evidence type="ECO:0000256" key="2">
    <source>
        <dbReference type="ARBA" id="ARBA00022803"/>
    </source>
</evidence>
<feature type="transmembrane region" description="Helical" evidence="3">
    <location>
        <begin position="321"/>
        <end position="342"/>
    </location>
</feature>
<gene>
    <name evidence="4" type="ORF">CO110_00135</name>
</gene>
<comment type="caution">
    <text evidence="4">The sequence shown here is derived from an EMBL/GenBank/DDBJ whole genome shotgun (WGS) entry which is preliminary data.</text>
</comment>
<dbReference type="PANTHER" id="PTHR44227">
    <property type="match status" value="1"/>
</dbReference>
<accession>A0A2M8AWG2</accession>
<keyword evidence="3" id="KW-0812">Transmembrane</keyword>
<evidence type="ECO:0000256" key="1">
    <source>
        <dbReference type="ARBA" id="ARBA00022737"/>
    </source>
</evidence>
<sequence>MQLLGCLGLLLVVTIGVYYRSLELNFALDDQLVIYNNRDTRNLVFQFGSYRDFFTTSFYHGSLAESNDILYRPLSKSLIAWDYKRAEKRNPSYKEPDPKVFHQTNLVLYILCVWIIFFLIRTFFSHESHCNLFALGTALLFSTFPAHVPVVCNIKHREEILACLFGCLAFWLYITYRRKSTRYHIIYLAAAAFVYLLAILSKESALLFLPVFITYELSDHKGEWKYFIVRLKAFVPFLVMAAVWYLLRANAVGFRMGRDAAINWNYSYFQIDEGILIRLLTEAKVFIRYYFWDALVTQKINPLFSSRYVVTTENTPSMEGVFSLVLIFFVIIVACYFIIAGREGQKRASFWILFFFVMLFTVSNIIRIDWLGAFRFIFTPSLSYCVLIMMIINTIIVHGSSSKRILSQILAGVLFLSLLGHFSFKTIQ</sequence>
<evidence type="ECO:0008006" key="6">
    <source>
        <dbReference type="Google" id="ProtNLM"/>
    </source>
</evidence>
<dbReference type="EMBL" id="PFUI01000004">
    <property type="protein sequence ID" value="PJB30511.1"/>
    <property type="molecule type" value="Genomic_DNA"/>
</dbReference>
<dbReference type="Proteomes" id="UP000231366">
    <property type="component" value="Unassembled WGS sequence"/>
</dbReference>
<dbReference type="InterPro" id="IPR052346">
    <property type="entry name" value="O-mannosyl-transferase_TMTC"/>
</dbReference>
<feature type="transmembrane region" description="Helical" evidence="3">
    <location>
        <begin position="348"/>
        <end position="366"/>
    </location>
</feature>
<keyword evidence="2" id="KW-0802">TPR repeat</keyword>
<keyword evidence="3" id="KW-0472">Membrane</keyword>
<proteinExistence type="predicted"/>
<name>A0A2M8AWG2_9BACT</name>
<organism evidence="4 5">
    <name type="scientific">Candidatus Desantisbacteria bacterium CG_4_9_14_3_um_filter_40_11</name>
    <dbReference type="NCBI Taxonomy" id="1974546"/>
    <lineage>
        <taxon>Bacteria</taxon>
        <taxon>Candidatus Desantisiibacteriota</taxon>
    </lineage>
</organism>
<feature type="non-terminal residue" evidence="4">
    <location>
        <position position="428"/>
    </location>
</feature>
<feature type="transmembrane region" description="Helical" evidence="3">
    <location>
        <begin position="186"/>
        <end position="215"/>
    </location>
</feature>
<feature type="transmembrane region" description="Helical" evidence="3">
    <location>
        <begin position="405"/>
        <end position="424"/>
    </location>
</feature>